<feature type="compositionally biased region" description="Basic and acidic residues" evidence="1">
    <location>
        <begin position="317"/>
        <end position="338"/>
    </location>
</feature>
<dbReference type="Proteomes" id="UP000217289">
    <property type="component" value="Chromosome"/>
</dbReference>
<feature type="compositionally biased region" description="Low complexity" evidence="1">
    <location>
        <begin position="49"/>
        <end position="85"/>
    </location>
</feature>
<organism evidence="2 3">
    <name type="scientific">Melittangium boletus DSM 14713</name>
    <dbReference type="NCBI Taxonomy" id="1294270"/>
    <lineage>
        <taxon>Bacteria</taxon>
        <taxon>Pseudomonadati</taxon>
        <taxon>Myxococcota</taxon>
        <taxon>Myxococcia</taxon>
        <taxon>Myxococcales</taxon>
        <taxon>Cystobacterineae</taxon>
        <taxon>Archangiaceae</taxon>
        <taxon>Melittangium</taxon>
    </lineage>
</organism>
<feature type="compositionally biased region" description="Basic and acidic residues" evidence="1">
    <location>
        <begin position="362"/>
        <end position="372"/>
    </location>
</feature>
<proteinExistence type="predicted"/>
<dbReference type="EMBL" id="CP022163">
    <property type="protein sequence ID" value="ATB30027.1"/>
    <property type="molecule type" value="Genomic_DNA"/>
</dbReference>
<name>A0A250IFT6_9BACT</name>
<feature type="region of interest" description="Disordered" evidence="1">
    <location>
        <begin position="1"/>
        <end position="205"/>
    </location>
</feature>
<dbReference type="KEGG" id="mbd:MEBOL_003482"/>
<reference evidence="2 3" key="1">
    <citation type="submission" date="2017-06" db="EMBL/GenBank/DDBJ databases">
        <authorList>
            <person name="Kim H.J."/>
            <person name="Triplett B.A."/>
        </authorList>
    </citation>
    <scope>NUCLEOTIDE SEQUENCE [LARGE SCALE GENOMIC DNA]</scope>
    <source>
        <strain evidence="2 3">DSM 14713</strain>
    </source>
</reference>
<keyword evidence="3" id="KW-1185">Reference proteome</keyword>
<feature type="region of interest" description="Disordered" evidence="1">
    <location>
        <begin position="304"/>
        <end position="395"/>
    </location>
</feature>
<feature type="compositionally biased region" description="Basic and acidic residues" evidence="1">
    <location>
        <begin position="91"/>
        <end position="100"/>
    </location>
</feature>
<dbReference type="AlphaFoldDB" id="A0A250IFT6"/>
<evidence type="ECO:0000256" key="1">
    <source>
        <dbReference type="SAM" id="MobiDB-lite"/>
    </source>
</evidence>
<feature type="compositionally biased region" description="Low complexity" evidence="1">
    <location>
        <begin position="339"/>
        <end position="355"/>
    </location>
</feature>
<gene>
    <name evidence="2" type="ORF">MEBOL_003482</name>
</gene>
<feature type="compositionally biased region" description="Basic and acidic residues" evidence="1">
    <location>
        <begin position="19"/>
        <end position="48"/>
    </location>
</feature>
<evidence type="ECO:0000313" key="2">
    <source>
        <dbReference type="EMBL" id="ATB30027.1"/>
    </source>
</evidence>
<evidence type="ECO:0000313" key="3">
    <source>
        <dbReference type="Proteomes" id="UP000217289"/>
    </source>
</evidence>
<accession>A0A250IFT6</accession>
<dbReference type="RefSeq" id="WP_095978523.1">
    <property type="nucleotide sequence ID" value="NZ_CP022163.1"/>
</dbReference>
<feature type="compositionally biased region" description="Basic and acidic residues" evidence="1">
    <location>
        <begin position="196"/>
        <end position="205"/>
    </location>
</feature>
<feature type="compositionally biased region" description="Low complexity" evidence="1">
    <location>
        <begin position="115"/>
        <end position="142"/>
    </location>
</feature>
<protein>
    <submittedName>
        <fullName evidence="2">Uncharacterized protein</fullName>
    </submittedName>
</protein>
<sequence length="1257" mass="129279">MPAPINGSGNAAAAAAAEAARRAAAEAARKAAEEAARKAAAEAAKRAAEAAQKAAAEAAQKAAEAAQKAAQQAQAAEQAKAAAKQSVDQAKAIDPKKDPAGAKQAMGEAQKATKEAATQKAAAEAAQKAAEQARTQAQQATKEAFKKTNEANAIAKAEGKPEPFPRNEVQQRTGYDPLRADDAKLGNSQAAPTKEMQAKLDADRDYARLAQKPETRQALDKLGVKDGSGLKTLGEQVARSAEGTGVDAATDKRLADAQKTVKPQALSDILQAAGKAAGDAGKPLADPKLADAIAAGKTPREANLAAKADALPPETKANLERVGVKPEEYAAAKPEAQRALDAAGKAAGEGKPADALNQLREAAAHGSRDLAEKGLQTLTEQQPPGLGRDLLSNPDVAKKALDDKGTSEALGKVLSGEPQAKMDGLKALTRDEGLRDTALKAAGKDPSIQQALQKVGLKGEDLEKLGKGAEGVLDAVTQLQPGGDAQKGLASLRDALQANPELAKGDVAKKLLDSAAKALPDMAKQLLSNPQVREQVLAGGAAALDAVGKLANGKALEGLSELAKNEKLRNAVAEVAGKAQDVKAALAKAGLEPKDLLSLKDALPSALDAARKLGEKDFPGALDSMREALQQGGALSEKMIGKFAEQLPESMGLGKSILKDPAVIQELINNDEAFASAKNLFTPGKELEGIGGLLGNESLRNSVLDVVGKDPGVQAKLESVGLTADDLKQAGDAAPHLFEAGRALLGDSPDIQKALDSLGQAADAAPELLAKLGGKIADKMPEPMKQKLAGLGITPEHLKEAGAALPHLVNAAQSFADGKPEEALASIGQALKGSPEIVSTMISKVGEKLPDGLLKDVLTDKDLVKELVTNEDLHGSIGQLLSGTPEGIKEGLRGISANEPAMTAVANSLWKNDGLRKQLEKVGFTSAQDLADAGGALDDVMTLKDALTANPPDVKAAIDAGLNVINDLPDGLKNKIGDKLTEKLKLPPGLSDMVLHGADALKDPEVREHLGAAVDAFSKGNVQDFISELGATGEKLATDHPELATGFLDMMGKLPGSVGRFFSDPELNKGLVESGAISEVFQATQKLASGDIMGALGDLMQGAGKVMGYGENFKIEGPVFGHPSVTLPFGAEGMEMMGRMATQFVEALPESVKTKLQTQIAETVARAGGSAIPGGSIISAIGDGVDLVQELSKDDKDWVSIGLKGAEVALDLAGTIPALGSITGPLRGIVGTIDAIHEIGSMVSDVQSFGNEFAFGT</sequence>